<dbReference type="Proteomes" id="UP000298390">
    <property type="component" value="Unassembled WGS sequence"/>
</dbReference>
<dbReference type="InterPro" id="IPR050819">
    <property type="entry name" value="Tripeptidyl-peptidase_I"/>
</dbReference>
<dbReference type="AlphaFoldDB" id="A0A4Y9XNS4"/>
<dbReference type="EMBL" id="SEKV01001345">
    <property type="protein sequence ID" value="TFY50871.1"/>
    <property type="molecule type" value="Genomic_DNA"/>
</dbReference>
<dbReference type="GO" id="GO:0004252">
    <property type="term" value="F:serine-type endopeptidase activity"/>
    <property type="evidence" value="ECO:0007669"/>
    <property type="project" value="InterPro"/>
</dbReference>
<dbReference type="Gene3D" id="3.40.50.200">
    <property type="entry name" value="Peptidase S8/S53 domain"/>
    <property type="match status" value="1"/>
</dbReference>
<protein>
    <submittedName>
        <fullName evidence="1">Uncharacterized protein</fullName>
    </submittedName>
</protein>
<dbReference type="GO" id="GO:0008240">
    <property type="term" value="F:tripeptidyl-peptidase activity"/>
    <property type="evidence" value="ECO:0007669"/>
    <property type="project" value="TreeGrafter"/>
</dbReference>
<comment type="caution">
    <text evidence="1">The sequence shown here is derived from an EMBL/GenBank/DDBJ whole genome shotgun (WGS) entry which is preliminary data.</text>
</comment>
<reference evidence="1 2" key="1">
    <citation type="submission" date="2019-01" db="EMBL/GenBank/DDBJ databases">
        <title>Genome sequencing of the rare red list fungi Fomitopsis rosea.</title>
        <authorList>
            <person name="Buettner E."/>
            <person name="Kellner H."/>
        </authorList>
    </citation>
    <scope>NUCLEOTIDE SEQUENCE [LARGE SCALE GENOMIC DNA]</scope>
    <source>
        <strain evidence="1 2">DSM 105464</strain>
    </source>
</reference>
<gene>
    <name evidence="1" type="ORF">EVJ58_g10853</name>
</gene>
<name>A0A4Y9XNS4_9APHY</name>
<evidence type="ECO:0000313" key="1">
    <source>
        <dbReference type="EMBL" id="TFY50871.1"/>
    </source>
</evidence>
<sequence length="190" mass="20948">MERRFPNSVASAPVIEFLPSQLTKRDDTGPCNVSLITPECLQWLYEIPTTPASHGIELAVPGYSNEWPQEAYLKTFLERYRPDIDADTTWDLVTLDGGSDPQGSNSTSVEGNLDMQWTIGLATNVTVRLISVSNISIPTGDEFAESLIDTASYMLDLDDPPQVMSTSYGVNESQVSEKLALCVNLRLRSD</sequence>
<evidence type="ECO:0000313" key="2">
    <source>
        <dbReference type="Proteomes" id="UP000298390"/>
    </source>
</evidence>
<accession>A0A4Y9XNS4</accession>
<proteinExistence type="predicted"/>
<dbReference type="PANTHER" id="PTHR14218">
    <property type="entry name" value="PROTEASE S8 TRIPEPTIDYL PEPTIDASE I CLN2"/>
    <property type="match status" value="1"/>
</dbReference>
<dbReference type="PANTHER" id="PTHR14218:SF15">
    <property type="entry name" value="TRIPEPTIDYL-PEPTIDASE 1"/>
    <property type="match status" value="1"/>
</dbReference>
<dbReference type="InterPro" id="IPR036852">
    <property type="entry name" value="Peptidase_S8/S53_dom_sf"/>
</dbReference>
<dbReference type="GO" id="GO:0006508">
    <property type="term" value="P:proteolysis"/>
    <property type="evidence" value="ECO:0007669"/>
    <property type="project" value="InterPro"/>
</dbReference>
<dbReference type="SUPFAM" id="SSF52743">
    <property type="entry name" value="Subtilisin-like"/>
    <property type="match status" value="1"/>
</dbReference>
<organism evidence="1 2">
    <name type="scientific">Rhodofomes roseus</name>
    <dbReference type="NCBI Taxonomy" id="34475"/>
    <lineage>
        <taxon>Eukaryota</taxon>
        <taxon>Fungi</taxon>
        <taxon>Dikarya</taxon>
        <taxon>Basidiomycota</taxon>
        <taxon>Agaricomycotina</taxon>
        <taxon>Agaricomycetes</taxon>
        <taxon>Polyporales</taxon>
        <taxon>Rhodofomes</taxon>
    </lineage>
</organism>
<dbReference type="STRING" id="34475.A0A4Y9XNS4"/>